<evidence type="ECO:0000256" key="1">
    <source>
        <dbReference type="SAM" id="SignalP"/>
    </source>
</evidence>
<reference evidence="2 3" key="1">
    <citation type="submission" date="2018-03" db="EMBL/GenBank/DDBJ databases">
        <title>Genomic Encyclopedia of Archaeal and Bacterial Type Strains, Phase II (KMG-II): from individual species to whole genera.</title>
        <authorList>
            <person name="Goeker M."/>
        </authorList>
    </citation>
    <scope>NUCLEOTIDE SEQUENCE [LARGE SCALE GENOMIC DNA]</scope>
    <source>
        <strain evidence="2 3">DSM 100346</strain>
    </source>
</reference>
<dbReference type="Proteomes" id="UP000245880">
    <property type="component" value="Unassembled WGS sequence"/>
</dbReference>
<feature type="signal peptide" evidence="1">
    <location>
        <begin position="1"/>
        <end position="22"/>
    </location>
</feature>
<sequence length="147" mass="16587">MKNISSLFLGMAILCSFGSVLAQSNTSLPIFNTCEEATQYAFRDLDQTKITKGILYDRVFKNAHLELFQSAENSHAGHWKQAYFELYHASNNNSQMLNSDNLDNLIYESYESTLTVTLGVLAAEFNVLNYDVVETTSTGSPYRPLHR</sequence>
<keyword evidence="3" id="KW-1185">Reference proteome</keyword>
<dbReference type="EMBL" id="QGDT01000005">
    <property type="protein sequence ID" value="PWJ57874.1"/>
    <property type="molecule type" value="Genomic_DNA"/>
</dbReference>
<evidence type="ECO:0000313" key="3">
    <source>
        <dbReference type="Proteomes" id="UP000245880"/>
    </source>
</evidence>
<name>A0A316ALE2_9BACT</name>
<proteinExistence type="predicted"/>
<accession>A0A316ALE2</accession>
<dbReference type="RefSeq" id="WP_109674501.1">
    <property type="nucleotide sequence ID" value="NZ_QGDT01000005.1"/>
</dbReference>
<gene>
    <name evidence="2" type="ORF">CLV98_10554</name>
</gene>
<organism evidence="2 3">
    <name type="scientific">Dyadobacter jejuensis</name>
    <dbReference type="NCBI Taxonomy" id="1082580"/>
    <lineage>
        <taxon>Bacteria</taxon>
        <taxon>Pseudomonadati</taxon>
        <taxon>Bacteroidota</taxon>
        <taxon>Cytophagia</taxon>
        <taxon>Cytophagales</taxon>
        <taxon>Spirosomataceae</taxon>
        <taxon>Dyadobacter</taxon>
    </lineage>
</organism>
<keyword evidence="1" id="KW-0732">Signal</keyword>
<comment type="caution">
    <text evidence="2">The sequence shown here is derived from an EMBL/GenBank/DDBJ whole genome shotgun (WGS) entry which is preliminary data.</text>
</comment>
<evidence type="ECO:0000313" key="2">
    <source>
        <dbReference type="EMBL" id="PWJ57874.1"/>
    </source>
</evidence>
<protein>
    <submittedName>
        <fullName evidence="2">Uncharacterized protein</fullName>
    </submittedName>
</protein>
<feature type="chain" id="PRO_5016402944" evidence="1">
    <location>
        <begin position="23"/>
        <end position="147"/>
    </location>
</feature>
<dbReference type="AlphaFoldDB" id="A0A316ALE2"/>
<dbReference type="OrthoDB" id="4535652at2"/>